<keyword evidence="11" id="KW-1185">Reference proteome</keyword>
<dbReference type="SUPFAM" id="SSF54403">
    <property type="entry name" value="Cystatin/monellin"/>
    <property type="match status" value="1"/>
</dbReference>
<dbReference type="InterPro" id="IPR046350">
    <property type="entry name" value="Cystatin_sf"/>
</dbReference>
<dbReference type="Pfam" id="PF00031">
    <property type="entry name" value="Cystatin"/>
    <property type="match status" value="1"/>
</dbReference>
<dbReference type="GeneTree" id="ENSGT00940000154826"/>
<dbReference type="GO" id="GO:0071220">
    <property type="term" value="P:cellular response to bacterial lipoprotein"/>
    <property type="evidence" value="ECO:0007669"/>
    <property type="project" value="UniProtKB-ARBA"/>
</dbReference>
<organism evidence="10 11">
    <name type="scientific">Paramormyrops kingsleyae</name>
    <dbReference type="NCBI Taxonomy" id="1676925"/>
    <lineage>
        <taxon>Eukaryota</taxon>
        <taxon>Metazoa</taxon>
        <taxon>Chordata</taxon>
        <taxon>Craniata</taxon>
        <taxon>Vertebrata</taxon>
        <taxon>Euteleostomi</taxon>
        <taxon>Actinopterygii</taxon>
        <taxon>Neopterygii</taxon>
        <taxon>Teleostei</taxon>
        <taxon>Osteoglossocephala</taxon>
        <taxon>Osteoglossomorpha</taxon>
        <taxon>Osteoglossiformes</taxon>
        <taxon>Mormyridae</taxon>
        <taxon>Paramormyrops</taxon>
    </lineage>
</organism>
<dbReference type="AlphaFoldDB" id="A0A3B3QZ18"/>
<evidence type="ECO:0000256" key="1">
    <source>
        <dbReference type="ARBA" id="ARBA00004496"/>
    </source>
</evidence>
<keyword evidence="4" id="KW-0646">Protease inhibitor</keyword>
<dbReference type="Proteomes" id="UP000261540">
    <property type="component" value="Unplaced"/>
</dbReference>
<protein>
    <recommendedName>
        <fullName evidence="7">Cystatin-B</fullName>
    </recommendedName>
    <alternativeName>
        <fullName evidence="8">Stefin-B</fullName>
    </alternativeName>
</protein>
<dbReference type="PANTHER" id="PTHR11414:SF21">
    <property type="entry name" value="CYSTATIN 14A, TANDEM DUPLICATE 1-RELATED"/>
    <property type="match status" value="1"/>
</dbReference>
<dbReference type="PANTHER" id="PTHR11414">
    <property type="entry name" value="CYSTATIN FAMILY MEMBER"/>
    <property type="match status" value="1"/>
</dbReference>
<evidence type="ECO:0000256" key="6">
    <source>
        <dbReference type="ARBA" id="ARBA00022859"/>
    </source>
</evidence>
<reference evidence="10" key="1">
    <citation type="submission" date="2025-08" db="UniProtKB">
        <authorList>
            <consortium name="Ensembl"/>
        </authorList>
    </citation>
    <scope>IDENTIFICATION</scope>
</reference>
<dbReference type="Ensembl" id="ENSPKIT00000023724.1">
    <property type="protein sequence ID" value="ENSPKIP00000011772.1"/>
    <property type="gene ID" value="ENSPKIG00000018715.1"/>
</dbReference>
<evidence type="ECO:0000256" key="7">
    <source>
        <dbReference type="ARBA" id="ARBA00040677"/>
    </source>
</evidence>
<proteinExistence type="inferred from homology"/>
<feature type="domain" description="Cystatin" evidence="9">
    <location>
        <begin position="3"/>
        <end position="100"/>
    </location>
</feature>
<evidence type="ECO:0000313" key="10">
    <source>
        <dbReference type="Ensembl" id="ENSPKIP00000011772.1"/>
    </source>
</evidence>
<dbReference type="GO" id="GO:0005829">
    <property type="term" value="C:cytosol"/>
    <property type="evidence" value="ECO:0007669"/>
    <property type="project" value="TreeGrafter"/>
</dbReference>
<comment type="similarity">
    <text evidence="2">Belongs to the cystatin family.</text>
</comment>
<reference evidence="10" key="2">
    <citation type="submission" date="2025-09" db="UniProtKB">
        <authorList>
            <consortium name="Ensembl"/>
        </authorList>
    </citation>
    <scope>IDENTIFICATION</scope>
</reference>
<evidence type="ECO:0000256" key="2">
    <source>
        <dbReference type="ARBA" id="ARBA00009403"/>
    </source>
</evidence>
<evidence type="ECO:0000256" key="8">
    <source>
        <dbReference type="ARBA" id="ARBA00041437"/>
    </source>
</evidence>
<accession>A0A3B3QZ18</accession>
<keyword evidence="6" id="KW-0391">Immunity</keyword>
<dbReference type="FunFam" id="3.10.450.10:FF:000001">
    <property type="entry name" value="Cystatin-A"/>
    <property type="match status" value="1"/>
</dbReference>
<comment type="subcellular location">
    <subcellularLocation>
        <location evidence="1">Cytoplasm</location>
    </subcellularLocation>
</comment>
<evidence type="ECO:0000256" key="4">
    <source>
        <dbReference type="ARBA" id="ARBA00022690"/>
    </source>
</evidence>
<dbReference type="InterPro" id="IPR001713">
    <property type="entry name" value="Prot_inh_stefin"/>
</dbReference>
<dbReference type="GO" id="GO:0002376">
    <property type="term" value="P:immune system process"/>
    <property type="evidence" value="ECO:0007669"/>
    <property type="project" value="UniProtKB-KW"/>
</dbReference>
<evidence type="ECO:0000256" key="5">
    <source>
        <dbReference type="ARBA" id="ARBA00022704"/>
    </source>
</evidence>
<dbReference type="PRINTS" id="PR00295">
    <property type="entry name" value="STEFINA"/>
</dbReference>
<name>A0A3B3QZ18_9TELE</name>
<evidence type="ECO:0000256" key="3">
    <source>
        <dbReference type="ARBA" id="ARBA00022490"/>
    </source>
</evidence>
<keyword evidence="5" id="KW-0789">Thiol protease inhibitor</keyword>
<dbReference type="InterPro" id="IPR000010">
    <property type="entry name" value="Cystatin_dom"/>
</dbReference>
<evidence type="ECO:0000259" key="9">
    <source>
        <dbReference type="SMART" id="SM00043"/>
    </source>
</evidence>
<evidence type="ECO:0000313" key="11">
    <source>
        <dbReference type="Proteomes" id="UP000261540"/>
    </source>
</evidence>
<sequence length="101" mass="11272">VTMLCGGLGNVQDATAKVQQICDELKPNVEEKAGKTFDVFTAKTFTTQVVAGTNYFIKVFVGNNDYIHLRIYETLPHAGSKLQLHSLQTEKTDQDQLAYFD</sequence>
<dbReference type="Gene3D" id="3.10.450.10">
    <property type="match status" value="1"/>
</dbReference>
<keyword evidence="3" id="KW-0963">Cytoplasm</keyword>
<dbReference type="SMART" id="SM00043">
    <property type="entry name" value="CY"/>
    <property type="match status" value="1"/>
</dbReference>
<dbReference type="GO" id="GO:0004869">
    <property type="term" value="F:cysteine-type endopeptidase inhibitor activity"/>
    <property type="evidence" value="ECO:0007669"/>
    <property type="project" value="UniProtKB-KW"/>
</dbReference>